<evidence type="ECO:0008006" key="4">
    <source>
        <dbReference type="Google" id="ProtNLM"/>
    </source>
</evidence>
<sequence length="320" mass="35958">MRENKLGLLLSIWFLSVFMIEYFKVASPNSLKDTYECAISKFGVPWYGGTLVGIVAYPKANPKACKGFDELDISFKSKPGGLPTFLLIDRGGATNNSFGAPPGVNLDRGFALDWSLEEQSKLVEGLDKYGNESNIMKYIKVAATLREKTVRDVALRCRWMINGKRRKQGRYMEKKMNGGKETVPGSSFDAVSPPVPLLNMATHSFMTNHLGRNERISSEAPTVLSTTRHLLDENGKAFSQIAANLETLKVQDNIDLFCRTRNNIRTILNDMREMPGVMSQMRPLPVLVNEELANTVLFNTSQEVMFVLPNRIHMKQEPRC</sequence>
<comment type="caution">
    <text evidence="2">The sequence shown here is derived from an EMBL/GenBank/DDBJ whole genome shotgun (WGS) entry which is preliminary data.</text>
</comment>
<proteinExistence type="predicted"/>
<dbReference type="Gene3D" id="3.50.30.30">
    <property type="match status" value="1"/>
</dbReference>
<dbReference type="EMBL" id="JACGCM010001155">
    <property type="protein sequence ID" value="KAF6160751.1"/>
    <property type="molecule type" value="Genomic_DNA"/>
</dbReference>
<name>A0A7J7N0M7_9MAGN</name>
<dbReference type="Pfam" id="PF12579">
    <property type="entry name" value="DUF3755"/>
    <property type="match status" value="1"/>
</dbReference>
<keyword evidence="3" id="KW-1185">Reference proteome</keyword>
<evidence type="ECO:0000256" key="1">
    <source>
        <dbReference type="SAM" id="SignalP"/>
    </source>
</evidence>
<organism evidence="2 3">
    <name type="scientific">Kingdonia uniflora</name>
    <dbReference type="NCBI Taxonomy" id="39325"/>
    <lineage>
        <taxon>Eukaryota</taxon>
        <taxon>Viridiplantae</taxon>
        <taxon>Streptophyta</taxon>
        <taxon>Embryophyta</taxon>
        <taxon>Tracheophyta</taxon>
        <taxon>Spermatophyta</taxon>
        <taxon>Magnoliopsida</taxon>
        <taxon>Ranunculales</taxon>
        <taxon>Circaeasteraceae</taxon>
        <taxon>Kingdonia</taxon>
    </lineage>
</organism>
<protein>
    <recommendedName>
        <fullName evidence="4">Myb-like domain-containing protein</fullName>
    </recommendedName>
</protein>
<dbReference type="AlphaFoldDB" id="A0A7J7N0M7"/>
<keyword evidence="1" id="KW-0732">Signal</keyword>
<gene>
    <name evidence="2" type="ORF">GIB67_035952</name>
</gene>
<evidence type="ECO:0000313" key="3">
    <source>
        <dbReference type="Proteomes" id="UP000541444"/>
    </source>
</evidence>
<dbReference type="Proteomes" id="UP000541444">
    <property type="component" value="Unassembled WGS sequence"/>
</dbReference>
<dbReference type="PANTHER" id="PTHR14000">
    <property type="entry name" value="FINGER CCCH DOMAIN PROTEIN, PUTATIVE (DUF3755)-RELATED"/>
    <property type="match status" value="1"/>
</dbReference>
<dbReference type="PANTHER" id="PTHR14000:SF6">
    <property type="entry name" value="OS02G0631200 PROTEIN"/>
    <property type="match status" value="1"/>
</dbReference>
<feature type="chain" id="PRO_5029590935" description="Myb-like domain-containing protein" evidence="1">
    <location>
        <begin position="29"/>
        <end position="320"/>
    </location>
</feature>
<dbReference type="InterPro" id="IPR022228">
    <property type="entry name" value="DUF3755"/>
</dbReference>
<dbReference type="OrthoDB" id="19768at2759"/>
<accession>A0A7J7N0M7</accession>
<evidence type="ECO:0000313" key="2">
    <source>
        <dbReference type="EMBL" id="KAF6160751.1"/>
    </source>
</evidence>
<feature type="signal peptide" evidence="1">
    <location>
        <begin position="1"/>
        <end position="28"/>
    </location>
</feature>
<reference evidence="2 3" key="1">
    <citation type="journal article" date="2020" name="IScience">
        <title>Genome Sequencing of the Endangered Kingdonia uniflora (Circaeasteraceae, Ranunculales) Reveals Potential Mechanisms of Evolutionary Specialization.</title>
        <authorList>
            <person name="Sun Y."/>
            <person name="Deng T."/>
            <person name="Zhang A."/>
            <person name="Moore M.J."/>
            <person name="Landis J.B."/>
            <person name="Lin N."/>
            <person name="Zhang H."/>
            <person name="Zhang X."/>
            <person name="Huang J."/>
            <person name="Zhang X."/>
            <person name="Sun H."/>
            <person name="Wang H."/>
        </authorList>
    </citation>
    <scope>NUCLEOTIDE SEQUENCE [LARGE SCALE GENOMIC DNA]</scope>
    <source>
        <strain evidence="2">TB1705</strain>
        <tissue evidence="2">Leaf</tissue>
    </source>
</reference>